<feature type="repeat" description="WD" evidence="3">
    <location>
        <begin position="1164"/>
        <end position="1205"/>
    </location>
</feature>
<evidence type="ECO:0000256" key="3">
    <source>
        <dbReference type="PROSITE-ProRule" id="PRU00221"/>
    </source>
</evidence>
<organism evidence="6 7">
    <name type="scientific">Hyaloscypha hepaticicola</name>
    <dbReference type="NCBI Taxonomy" id="2082293"/>
    <lineage>
        <taxon>Eukaryota</taxon>
        <taxon>Fungi</taxon>
        <taxon>Dikarya</taxon>
        <taxon>Ascomycota</taxon>
        <taxon>Pezizomycotina</taxon>
        <taxon>Leotiomycetes</taxon>
        <taxon>Helotiales</taxon>
        <taxon>Hyaloscyphaceae</taxon>
        <taxon>Hyaloscypha</taxon>
    </lineage>
</organism>
<gene>
    <name evidence="6" type="ORF">NA56DRAFT_608159</name>
</gene>
<feature type="repeat" description="WD" evidence="3">
    <location>
        <begin position="1040"/>
        <end position="1081"/>
    </location>
</feature>
<feature type="repeat" description="WD" evidence="3">
    <location>
        <begin position="882"/>
        <end position="921"/>
    </location>
</feature>
<dbReference type="SMART" id="SM00320">
    <property type="entry name" value="WD40"/>
    <property type="match status" value="10"/>
</dbReference>
<keyword evidence="1 3" id="KW-0853">WD repeat</keyword>
<protein>
    <submittedName>
        <fullName evidence="6">Uncharacterized protein</fullName>
    </submittedName>
</protein>
<dbReference type="PROSITE" id="PS50082">
    <property type="entry name" value="WD_REPEATS_2"/>
    <property type="match status" value="8"/>
</dbReference>
<keyword evidence="2" id="KW-0677">Repeat</keyword>
<feature type="domain" description="Heterokaryon incompatibility" evidence="4">
    <location>
        <begin position="25"/>
        <end position="117"/>
    </location>
</feature>
<dbReference type="PROSITE" id="PS50294">
    <property type="entry name" value="WD_REPEATS_REGION"/>
    <property type="match status" value="6"/>
</dbReference>
<dbReference type="InterPro" id="IPR027417">
    <property type="entry name" value="P-loop_NTPase"/>
</dbReference>
<dbReference type="OrthoDB" id="674604at2759"/>
<proteinExistence type="predicted"/>
<dbReference type="CDD" id="cd00200">
    <property type="entry name" value="WD40"/>
    <property type="match status" value="2"/>
</dbReference>
<dbReference type="Pfam" id="PF00400">
    <property type="entry name" value="WD40"/>
    <property type="match status" value="9"/>
</dbReference>
<sequence length="1372" mass="153145">MRLLHLTDDGKLSLTKDLIKDLPPYAILSHTWGNEDEEVTFEDLRSRPSEASTKVGSRKIMFCAEQAARDNLRYIWVDTCCIDKSNNTELSEAINSMFRWYHGAKRCYVYLADVSVNGPSNQIHMSLWEPSFRQSRWFTRGWTLQELIAPSEVEFFSMEGTPLGDKKSLELQVHEITGITIQALRGCSLSELSVADRMAWADTRTTTRQEDKAYSLLGIFDISMPLIYGEGEEKAFRRLRGEISALESELDLPFAVEAPFNAYQRQHEPTCFENTRVDLLRDIYDWADGPDSTCIFWLNGQAGTGKSTIARTVARRFDEKRSLGASFFFVKGGGDIGRADKFVTTIAAQLARRVPALNRYICEAAAERKDIASQSLLDQWRHLVIRPLLKLNLDGGNFKSSYVLVVDALDECDNENNICIIPQLLAEARSLEQVRLRILLSSRSEVLIRAGFSHVPDPEHQDFVLHSILPQKVDHDIQVFWEHELSLIGQELSLGPGWLPDDAIKYLVQRAAGLFIWAATASRFIRQGRHFAIKRLETIVSSGGSSIIAPEKHLDEIYITVLKQTVVEEYAEEEKDELYCMLRQILGSIVLLYSPLSVQSLSRLLSIESRDISQSLRDLHSVLDIPKDHNQMLRIHHPSFRDFLLNNGRCTDPNFLVDDKKAHQALTYHCLRLMSAFLKQDICTIGKPGVLVTEVESRHIQSSLPPDVQYACLYWTRHLQNSCVQLSDDDQVHQFLQKHFLHWLEVLAWIGMTPEGVHMISCLVSLTAGRNCLQLEDFVSDAKRFILYSRAVIEQAPLQTYCSALVFAPLMSIVRKQFEGCIPRWIRNLPKTQDNWKALVQTLESHSRVNTVAFSDELLASGSIDGTIKLWEVSSGALLQTIKGHSGDVTALAFSDGVLASVSDDQTIKLWNPTLGALLKTVKINLGWDYRVKFSKKLLASANRGCIKVWDINSGVLVRTFEGHNSCVAFSSTGHLAFPCDERIQIWNASSGSLLRVLYCETKLIDAIAFSQDDKLLASARRGCNIDVWDTSSGAMLKTLLGDSYIVYAIAFSPDCRLLASASENGSIKLWESSSGAELLSEQASDGVIDLTFSLDGKLLASASKSSIRLWNANFGAVQTPTLEGHSKRIQTAAFSLSGNICATSSFDRTIKLWHASSGEVLGTFEETSLAYALAFSPDGRLLASGSTDGTVKLRNTSSGAVLCILEETRSVYALAFSPDSRLLASSSHDKTIKLWDFTSSAVLRTLEDHSGWVYQIIFSPNGKLIASHDTGRGLKLWDASSGSVLETLQLSSHENGKISFSDDGSILQKNGKHTYVIPAKMLERTSQKLCRLIVNGYSGARKGFFGFLLSIGQIISRFGETASRFALRPDW</sequence>
<dbReference type="SUPFAM" id="SSF52540">
    <property type="entry name" value="P-loop containing nucleoside triphosphate hydrolases"/>
    <property type="match status" value="1"/>
</dbReference>
<evidence type="ECO:0000313" key="6">
    <source>
        <dbReference type="EMBL" id="PMD15901.1"/>
    </source>
</evidence>
<dbReference type="PRINTS" id="PR00320">
    <property type="entry name" value="GPROTEINBRPT"/>
</dbReference>
<dbReference type="Pfam" id="PF24883">
    <property type="entry name" value="NPHP3_N"/>
    <property type="match status" value="1"/>
</dbReference>
<evidence type="ECO:0000256" key="2">
    <source>
        <dbReference type="ARBA" id="ARBA00022737"/>
    </source>
</evidence>
<evidence type="ECO:0000259" key="5">
    <source>
        <dbReference type="Pfam" id="PF24883"/>
    </source>
</evidence>
<dbReference type="PROSITE" id="PS00678">
    <property type="entry name" value="WD_REPEATS_1"/>
    <property type="match status" value="3"/>
</dbReference>
<dbReference type="InterPro" id="IPR050505">
    <property type="entry name" value="WDR55/POC1"/>
</dbReference>
<accession>A0A2J6PPD6</accession>
<dbReference type="PANTHER" id="PTHR44019">
    <property type="entry name" value="WD REPEAT-CONTAINING PROTEIN 55"/>
    <property type="match status" value="1"/>
</dbReference>
<dbReference type="EMBL" id="KZ613509">
    <property type="protein sequence ID" value="PMD15901.1"/>
    <property type="molecule type" value="Genomic_DNA"/>
</dbReference>
<evidence type="ECO:0000313" key="7">
    <source>
        <dbReference type="Proteomes" id="UP000235672"/>
    </source>
</evidence>
<name>A0A2J6PPD6_9HELO</name>
<dbReference type="Pfam" id="PF06985">
    <property type="entry name" value="HET"/>
    <property type="match status" value="1"/>
</dbReference>
<dbReference type="InterPro" id="IPR019775">
    <property type="entry name" value="WD40_repeat_CS"/>
</dbReference>
<dbReference type="STRING" id="1745343.A0A2J6PPD6"/>
<dbReference type="InterPro" id="IPR001680">
    <property type="entry name" value="WD40_rpt"/>
</dbReference>
<feature type="repeat" description="WD" evidence="3">
    <location>
        <begin position="1247"/>
        <end position="1288"/>
    </location>
</feature>
<dbReference type="PANTHER" id="PTHR44019:SF8">
    <property type="entry name" value="POC1 CENTRIOLAR PROTEIN HOMOLOG"/>
    <property type="match status" value="1"/>
</dbReference>
<feature type="repeat" description="WD" evidence="3">
    <location>
        <begin position="842"/>
        <end position="881"/>
    </location>
</feature>
<dbReference type="InterPro" id="IPR010730">
    <property type="entry name" value="HET"/>
</dbReference>
<dbReference type="InterPro" id="IPR056884">
    <property type="entry name" value="NPHP3-like_N"/>
</dbReference>
<dbReference type="InterPro" id="IPR015943">
    <property type="entry name" value="WD40/YVTN_repeat-like_dom_sf"/>
</dbReference>
<feature type="domain" description="Nephrocystin 3-like N-terminal" evidence="5">
    <location>
        <begin position="283"/>
        <end position="443"/>
    </location>
</feature>
<dbReference type="SUPFAM" id="SSF50978">
    <property type="entry name" value="WD40 repeat-like"/>
    <property type="match status" value="2"/>
</dbReference>
<dbReference type="InterPro" id="IPR020472">
    <property type="entry name" value="WD40_PAC1"/>
</dbReference>
<keyword evidence="7" id="KW-1185">Reference proteome</keyword>
<dbReference type="Gene3D" id="2.130.10.10">
    <property type="entry name" value="YVTN repeat-like/Quinoprotein amine dehydrogenase"/>
    <property type="match status" value="4"/>
</dbReference>
<dbReference type="Gene3D" id="3.40.50.300">
    <property type="entry name" value="P-loop containing nucleotide triphosphate hydrolases"/>
    <property type="match status" value="1"/>
</dbReference>
<feature type="repeat" description="WD" evidence="3">
    <location>
        <begin position="1205"/>
        <end position="1246"/>
    </location>
</feature>
<feature type="repeat" description="WD" evidence="3">
    <location>
        <begin position="998"/>
        <end position="1039"/>
    </location>
</feature>
<evidence type="ECO:0000259" key="4">
    <source>
        <dbReference type="Pfam" id="PF06985"/>
    </source>
</evidence>
<reference evidence="6 7" key="1">
    <citation type="submission" date="2016-05" db="EMBL/GenBank/DDBJ databases">
        <title>A degradative enzymes factory behind the ericoid mycorrhizal symbiosis.</title>
        <authorList>
            <consortium name="DOE Joint Genome Institute"/>
            <person name="Martino E."/>
            <person name="Morin E."/>
            <person name="Grelet G."/>
            <person name="Kuo A."/>
            <person name="Kohler A."/>
            <person name="Daghino S."/>
            <person name="Barry K."/>
            <person name="Choi C."/>
            <person name="Cichocki N."/>
            <person name="Clum A."/>
            <person name="Copeland A."/>
            <person name="Hainaut M."/>
            <person name="Haridas S."/>
            <person name="Labutti K."/>
            <person name="Lindquist E."/>
            <person name="Lipzen A."/>
            <person name="Khouja H.-R."/>
            <person name="Murat C."/>
            <person name="Ohm R."/>
            <person name="Olson A."/>
            <person name="Spatafora J."/>
            <person name="Veneault-Fourrey C."/>
            <person name="Henrissat B."/>
            <person name="Grigoriev I."/>
            <person name="Martin F."/>
            <person name="Perotto S."/>
        </authorList>
    </citation>
    <scope>NUCLEOTIDE SEQUENCE [LARGE SCALE GENOMIC DNA]</scope>
    <source>
        <strain evidence="6 7">UAMH 7357</strain>
    </source>
</reference>
<dbReference type="InterPro" id="IPR036322">
    <property type="entry name" value="WD40_repeat_dom_sf"/>
</dbReference>
<dbReference type="Proteomes" id="UP000235672">
    <property type="component" value="Unassembled WGS sequence"/>
</dbReference>
<evidence type="ECO:0000256" key="1">
    <source>
        <dbReference type="ARBA" id="ARBA00022574"/>
    </source>
</evidence>
<feature type="repeat" description="WD" evidence="3">
    <location>
        <begin position="1123"/>
        <end position="1164"/>
    </location>
</feature>